<comment type="subcellular location">
    <subcellularLocation>
        <location evidence="1">Membrane</location>
    </subcellularLocation>
</comment>
<dbReference type="VEuPathDB" id="FungiDB:DIURU_003415"/>
<evidence type="ECO:0000313" key="8">
    <source>
        <dbReference type="Proteomes" id="UP000449547"/>
    </source>
</evidence>
<comment type="caution">
    <text evidence="7">The sequence shown here is derived from an EMBL/GenBank/DDBJ whole genome shotgun (WGS) entry which is preliminary data.</text>
</comment>
<dbReference type="EMBL" id="SWFT01000105">
    <property type="protein sequence ID" value="KAA8901045.1"/>
    <property type="molecule type" value="Genomic_DNA"/>
</dbReference>
<dbReference type="AlphaFoldDB" id="A0A642UQ62"/>
<sequence>MSFITRLGLNTRLPYHGFIYAVAFGGSVFYSFIVSPLVFKRLPRQEFSDLQAVVFPTYFAGQIIAPLLLAATTSVSPCPVHYGALALSALGGIINYFWLLPKCADIKVRRNQAKEGTEEYNELSKQFGKYHGLSTLANIVSIVSLGFYGLLWQKSLTSTMVIHP</sequence>
<dbReference type="OrthoDB" id="1641132at2759"/>
<dbReference type="InterPro" id="IPR025423">
    <property type="entry name" value="TMEM205-like"/>
</dbReference>
<dbReference type="Proteomes" id="UP000449547">
    <property type="component" value="Unassembled WGS sequence"/>
</dbReference>
<feature type="transmembrane region" description="Helical" evidence="5">
    <location>
        <begin position="130"/>
        <end position="151"/>
    </location>
</feature>
<keyword evidence="8" id="KW-1185">Reference proteome</keyword>
<evidence type="ECO:0000256" key="2">
    <source>
        <dbReference type="ARBA" id="ARBA00022692"/>
    </source>
</evidence>
<proteinExistence type="predicted"/>
<keyword evidence="2 5" id="KW-0812">Transmembrane</keyword>
<dbReference type="PANTHER" id="PTHR23241">
    <property type="entry name" value="LATE EMBRYOGENESIS ABUNDANT PLANTS LEA-RELATED"/>
    <property type="match status" value="1"/>
</dbReference>
<dbReference type="Pfam" id="PF13664">
    <property type="entry name" value="DUF4149"/>
    <property type="match status" value="1"/>
</dbReference>
<dbReference type="GO" id="GO:0016020">
    <property type="term" value="C:membrane"/>
    <property type="evidence" value="ECO:0007669"/>
    <property type="project" value="UniProtKB-SubCell"/>
</dbReference>
<accession>A0A642UQ62</accession>
<reference evidence="7 8" key="1">
    <citation type="submission" date="2019-07" db="EMBL/GenBank/DDBJ databases">
        <title>Genome assembly of two rare yeast pathogens: Diutina rugosa and Trichomonascus ciferrii.</title>
        <authorList>
            <person name="Mixao V."/>
            <person name="Saus E."/>
            <person name="Hansen A."/>
            <person name="Lass-Flor C."/>
            <person name="Gabaldon T."/>
        </authorList>
    </citation>
    <scope>NUCLEOTIDE SEQUENCE [LARGE SCALE GENOMIC DNA]</scope>
    <source>
        <strain evidence="7 8">CBS 613</strain>
    </source>
</reference>
<keyword evidence="3 5" id="KW-1133">Transmembrane helix</keyword>
<dbReference type="PANTHER" id="PTHR23241:SF102">
    <property type="entry name" value="LD23009P"/>
    <property type="match status" value="1"/>
</dbReference>
<evidence type="ECO:0000313" key="7">
    <source>
        <dbReference type="EMBL" id="KAA8901045.1"/>
    </source>
</evidence>
<feature type="domain" description="TMEM205-like" evidence="6">
    <location>
        <begin position="19"/>
        <end position="111"/>
    </location>
</feature>
<dbReference type="OMA" id="PLTSKTM"/>
<keyword evidence="4 5" id="KW-0472">Membrane</keyword>
<dbReference type="GeneID" id="54782066"/>
<feature type="transmembrane region" description="Helical" evidence="5">
    <location>
        <begin position="17"/>
        <end position="38"/>
    </location>
</feature>
<evidence type="ECO:0000256" key="4">
    <source>
        <dbReference type="ARBA" id="ARBA00023136"/>
    </source>
</evidence>
<evidence type="ECO:0000256" key="1">
    <source>
        <dbReference type="ARBA" id="ARBA00004370"/>
    </source>
</evidence>
<protein>
    <recommendedName>
        <fullName evidence="6">TMEM205-like domain-containing protein</fullName>
    </recommendedName>
</protein>
<dbReference type="RefSeq" id="XP_034011668.1">
    <property type="nucleotide sequence ID" value="XM_034156175.1"/>
</dbReference>
<dbReference type="InterPro" id="IPR053009">
    <property type="entry name" value="Xanthocillin_Biosynth-Assoc"/>
</dbReference>
<feature type="transmembrane region" description="Helical" evidence="5">
    <location>
        <begin position="50"/>
        <end position="70"/>
    </location>
</feature>
<organism evidence="7 8">
    <name type="scientific">Diutina rugosa</name>
    <name type="common">Yeast</name>
    <name type="synonym">Candida rugosa</name>
    <dbReference type="NCBI Taxonomy" id="5481"/>
    <lineage>
        <taxon>Eukaryota</taxon>
        <taxon>Fungi</taxon>
        <taxon>Dikarya</taxon>
        <taxon>Ascomycota</taxon>
        <taxon>Saccharomycotina</taxon>
        <taxon>Pichiomycetes</taxon>
        <taxon>Debaryomycetaceae</taxon>
        <taxon>Diutina</taxon>
    </lineage>
</organism>
<feature type="transmembrane region" description="Helical" evidence="5">
    <location>
        <begin position="82"/>
        <end position="100"/>
    </location>
</feature>
<gene>
    <name evidence="7" type="ORF">DIURU_003415</name>
</gene>
<name>A0A642UQ62_DIURU</name>
<evidence type="ECO:0000256" key="3">
    <source>
        <dbReference type="ARBA" id="ARBA00022989"/>
    </source>
</evidence>
<evidence type="ECO:0000256" key="5">
    <source>
        <dbReference type="SAM" id="Phobius"/>
    </source>
</evidence>
<evidence type="ECO:0000259" key="6">
    <source>
        <dbReference type="Pfam" id="PF13664"/>
    </source>
</evidence>